<dbReference type="InterPro" id="IPR001544">
    <property type="entry name" value="Aminotrans_IV"/>
</dbReference>
<dbReference type="InterPro" id="IPR005785">
    <property type="entry name" value="B_amino_transI"/>
</dbReference>
<sequence>VKFYYSKYVWFDGKFLLLENAKVPVTTHAIHYGTSIFEGIRAYWNSKNLYVFRLKEHIKRFRNSGNFYNISLNFSDKQIENAIINLCKKNKIRKSCYIRAFYFVGQYGINLHVTKKAPTHVVIFTFPFDDLFDKNGITATISKWRKFSNLSTPVQAKMGGNYLNSILATQDAKQKGFDEAILLDQSGNVSEAPGENIFLIKNSQLITPTISSSALDGITRKSIITLAQDMGLKVKVRRVDKKELKLADEIFLSGTAAEITPIIKIDKKKIGNGKVGKITKSLMTTYANIVMNKNENYSNWLTSVLK</sequence>
<evidence type="ECO:0000256" key="2">
    <source>
        <dbReference type="ARBA" id="ARBA00004824"/>
    </source>
</evidence>
<evidence type="ECO:0000256" key="7">
    <source>
        <dbReference type="ARBA" id="ARBA00022576"/>
    </source>
</evidence>
<dbReference type="InterPro" id="IPR043131">
    <property type="entry name" value="BCAT-like_N"/>
</dbReference>
<keyword evidence="9" id="KW-0663">Pyridoxal phosphate</keyword>
<comment type="pathway">
    <text evidence="2">Amino-acid biosynthesis; L-isoleucine biosynthesis; L-isoleucine from 2-oxobutanoate: step 4/4.</text>
</comment>
<evidence type="ECO:0000256" key="11">
    <source>
        <dbReference type="ARBA" id="ARBA00048798"/>
    </source>
</evidence>
<reference evidence="13" key="1">
    <citation type="submission" date="2018-05" db="EMBL/GenBank/DDBJ databases">
        <authorList>
            <person name="Lanie J.A."/>
            <person name="Ng W.-L."/>
            <person name="Kazmierczak K.M."/>
            <person name="Andrzejewski T.M."/>
            <person name="Davidsen T.M."/>
            <person name="Wayne K.J."/>
            <person name="Tettelin H."/>
            <person name="Glass J.I."/>
            <person name="Rusch D."/>
            <person name="Podicherti R."/>
            <person name="Tsui H.-C.T."/>
            <person name="Winkler M.E."/>
        </authorList>
    </citation>
    <scope>NUCLEOTIDE SEQUENCE</scope>
</reference>
<dbReference type="SUPFAM" id="SSF56752">
    <property type="entry name" value="D-aminoacid aminotransferase-like PLP-dependent enzymes"/>
    <property type="match status" value="1"/>
</dbReference>
<evidence type="ECO:0000313" key="13">
    <source>
        <dbReference type="EMBL" id="SVB00347.1"/>
    </source>
</evidence>
<dbReference type="PANTHER" id="PTHR42743">
    <property type="entry name" value="AMINO-ACID AMINOTRANSFERASE"/>
    <property type="match status" value="1"/>
</dbReference>
<comment type="catalytic activity">
    <reaction evidence="11">
        <text>L-isoleucine + 2-oxoglutarate = (S)-3-methyl-2-oxopentanoate + L-glutamate</text>
        <dbReference type="Rhea" id="RHEA:24801"/>
        <dbReference type="ChEBI" id="CHEBI:16810"/>
        <dbReference type="ChEBI" id="CHEBI:29985"/>
        <dbReference type="ChEBI" id="CHEBI:35146"/>
        <dbReference type="ChEBI" id="CHEBI:58045"/>
        <dbReference type="EC" id="2.6.1.42"/>
    </reaction>
</comment>
<dbReference type="InterPro" id="IPR043132">
    <property type="entry name" value="BCAT-like_C"/>
</dbReference>
<dbReference type="EC" id="2.6.1.42" evidence="6"/>
<protein>
    <recommendedName>
        <fullName evidence="6">branched-chain-amino-acid transaminase</fullName>
        <ecNumber evidence="6">2.6.1.42</ecNumber>
    </recommendedName>
</protein>
<dbReference type="InterPro" id="IPR050571">
    <property type="entry name" value="Class-IV_PLP-Dep_Aminotrnsfr"/>
</dbReference>
<evidence type="ECO:0000256" key="10">
    <source>
        <dbReference type="ARBA" id="ARBA00048212"/>
    </source>
</evidence>
<dbReference type="GO" id="GO:0004084">
    <property type="term" value="F:branched-chain-amino-acid transaminase activity"/>
    <property type="evidence" value="ECO:0007669"/>
    <property type="project" value="UniProtKB-EC"/>
</dbReference>
<gene>
    <name evidence="13" type="ORF">METZ01_LOCUS153201</name>
</gene>
<dbReference type="FunFam" id="3.20.10.10:FF:000002">
    <property type="entry name" value="D-alanine aminotransferase"/>
    <property type="match status" value="1"/>
</dbReference>
<dbReference type="NCBIfam" id="NF005146">
    <property type="entry name" value="PRK06606.1"/>
    <property type="match status" value="1"/>
</dbReference>
<comment type="pathway">
    <text evidence="3">Amino-acid biosynthesis; L-valine biosynthesis; L-valine from pyruvate: step 4/4.</text>
</comment>
<accession>A0A382AHC0</accession>
<comment type="catalytic activity">
    <reaction evidence="12">
        <text>L-leucine + 2-oxoglutarate = 4-methyl-2-oxopentanoate + L-glutamate</text>
        <dbReference type="Rhea" id="RHEA:18321"/>
        <dbReference type="ChEBI" id="CHEBI:16810"/>
        <dbReference type="ChEBI" id="CHEBI:17865"/>
        <dbReference type="ChEBI" id="CHEBI:29985"/>
        <dbReference type="ChEBI" id="CHEBI:57427"/>
        <dbReference type="EC" id="2.6.1.42"/>
    </reaction>
</comment>
<evidence type="ECO:0000256" key="1">
    <source>
        <dbReference type="ARBA" id="ARBA00001933"/>
    </source>
</evidence>
<dbReference type="PANTHER" id="PTHR42743:SF11">
    <property type="entry name" value="AMINODEOXYCHORISMATE LYASE"/>
    <property type="match status" value="1"/>
</dbReference>
<comment type="pathway">
    <text evidence="4">Amino-acid biosynthesis; L-leucine biosynthesis; L-leucine from 3-methyl-2-oxobutanoate: step 4/4.</text>
</comment>
<dbReference type="NCBIfam" id="TIGR01122">
    <property type="entry name" value="ilvE_I"/>
    <property type="match status" value="1"/>
</dbReference>
<comment type="cofactor">
    <cofactor evidence="1">
        <name>pyridoxal 5'-phosphate</name>
        <dbReference type="ChEBI" id="CHEBI:597326"/>
    </cofactor>
</comment>
<dbReference type="Gene3D" id="3.20.10.10">
    <property type="entry name" value="D-amino Acid Aminotransferase, subunit A, domain 2"/>
    <property type="match status" value="1"/>
</dbReference>
<organism evidence="13">
    <name type="scientific">marine metagenome</name>
    <dbReference type="NCBI Taxonomy" id="408172"/>
    <lineage>
        <taxon>unclassified sequences</taxon>
        <taxon>metagenomes</taxon>
        <taxon>ecological metagenomes</taxon>
    </lineage>
</organism>
<keyword evidence="7" id="KW-0032">Aminotransferase</keyword>
<dbReference type="InterPro" id="IPR036038">
    <property type="entry name" value="Aminotransferase-like"/>
</dbReference>
<evidence type="ECO:0000256" key="9">
    <source>
        <dbReference type="ARBA" id="ARBA00022898"/>
    </source>
</evidence>
<evidence type="ECO:0000256" key="4">
    <source>
        <dbReference type="ARBA" id="ARBA00005072"/>
    </source>
</evidence>
<dbReference type="Gene3D" id="3.30.470.10">
    <property type="match status" value="1"/>
</dbReference>
<dbReference type="GO" id="GO:0008652">
    <property type="term" value="P:amino acid biosynthetic process"/>
    <property type="evidence" value="ECO:0007669"/>
    <property type="project" value="UniProtKB-ARBA"/>
</dbReference>
<name>A0A382AHC0_9ZZZZ</name>
<evidence type="ECO:0000256" key="3">
    <source>
        <dbReference type="ARBA" id="ARBA00004931"/>
    </source>
</evidence>
<comment type="catalytic activity">
    <reaction evidence="10">
        <text>L-valine + 2-oxoglutarate = 3-methyl-2-oxobutanoate + L-glutamate</text>
        <dbReference type="Rhea" id="RHEA:24813"/>
        <dbReference type="ChEBI" id="CHEBI:11851"/>
        <dbReference type="ChEBI" id="CHEBI:16810"/>
        <dbReference type="ChEBI" id="CHEBI:29985"/>
        <dbReference type="ChEBI" id="CHEBI:57762"/>
        <dbReference type="EC" id="2.6.1.42"/>
    </reaction>
</comment>
<dbReference type="Pfam" id="PF01063">
    <property type="entry name" value="Aminotran_4"/>
    <property type="match status" value="1"/>
</dbReference>
<evidence type="ECO:0000256" key="12">
    <source>
        <dbReference type="ARBA" id="ARBA00049229"/>
    </source>
</evidence>
<proteinExistence type="inferred from homology"/>
<evidence type="ECO:0000256" key="5">
    <source>
        <dbReference type="ARBA" id="ARBA00009320"/>
    </source>
</evidence>
<evidence type="ECO:0000256" key="6">
    <source>
        <dbReference type="ARBA" id="ARBA00013053"/>
    </source>
</evidence>
<feature type="non-terminal residue" evidence="13">
    <location>
        <position position="1"/>
    </location>
</feature>
<dbReference type="GO" id="GO:0009081">
    <property type="term" value="P:branched-chain amino acid metabolic process"/>
    <property type="evidence" value="ECO:0007669"/>
    <property type="project" value="InterPro"/>
</dbReference>
<dbReference type="AlphaFoldDB" id="A0A382AHC0"/>
<comment type="similarity">
    <text evidence="5">Belongs to the class-IV pyridoxal-phosphate-dependent aminotransferase family.</text>
</comment>
<evidence type="ECO:0000256" key="8">
    <source>
        <dbReference type="ARBA" id="ARBA00022679"/>
    </source>
</evidence>
<keyword evidence="8" id="KW-0808">Transferase</keyword>
<dbReference type="EMBL" id="UINC01025203">
    <property type="protein sequence ID" value="SVB00347.1"/>
    <property type="molecule type" value="Genomic_DNA"/>
</dbReference>
<dbReference type="GO" id="GO:0046394">
    <property type="term" value="P:carboxylic acid biosynthetic process"/>
    <property type="evidence" value="ECO:0007669"/>
    <property type="project" value="UniProtKB-ARBA"/>
</dbReference>